<keyword evidence="5" id="KW-0547">Nucleotide-binding</keyword>
<dbReference type="FunFam" id="3.40.50.300:FF:001377">
    <property type="entry name" value="Nucleolar protein 9"/>
    <property type="match status" value="1"/>
</dbReference>
<evidence type="ECO:0000256" key="7">
    <source>
        <dbReference type="ARBA" id="ARBA00022840"/>
    </source>
</evidence>
<dbReference type="Gene3D" id="3.40.50.300">
    <property type="entry name" value="P-loop containing nucleotide triphosphate hydrolases"/>
    <property type="match status" value="1"/>
</dbReference>
<proteinExistence type="inferred from homology"/>
<gene>
    <name evidence="11" type="ORF">NE237_007263</name>
</gene>
<feature type="domain" description="Clp1 P-loop" evidence="9">
    <location>
        <begin position="50"/>
        <end position="251"/>
    </location>
</feature>
<protein>
    <recommendedName>
        <fullName evidence="13">Polynucleotide 5'-hydroxyl-kinase NOL9</fullName>
    </recommendedName>
</protein>
<dbReference type="AlphaFoldDB" id="A0A9Q0KP60"/>
<keyword evidence="4" id="KW-0808">Transferase</keyword>
<evidence type="ECO:0000259" key="10">
    <source>
        <dbReference type="Pfam" id="PF25467"/>
    </source>
</evidence>
<evidence type="ECO:0008006" key="13">
    <source>
        <dbReference type="Google" id="ProtNLM"/>
    </source>
</evidence>
<keyword evidence="12" id="KW-1185">Reference proteome</keyword>
<evidence type="ECO:0000313" key="12">
    <source>
        <dbReference type="Proteomes" id="UP001141806"/>
    </source>
</evidence>
<dbReference type="InterPro" id="IPR027417">
    <property type="entry name" value="P-loop_NTPase"/>
</dbReference>
<feature type="domain" description="NOL9 C-terminal" evidence="10">
    <location>
        <begin position="273"/>
        <end position="367"/>
    </location>
</feature>
<evidence type="ECO:0000256" key="5">
    <source>
        <dbReference type="ARBA" id="ARBA00022741"/>
    </source>
</evidence>
<comment type="similarity">
    <text evidence="2">Belongs to the Clp1 family. NOL9/GRC3 subfamily.</text>
</comment>
<evidence type="ECO:0000256" key="6">
    <source>
        <dbReference type="ARBA" id="ARBA00022777"/>
    </source>
</evidence>
<evidence type="ECO:0000256" key="4">
    <source>
        <dbReference type="ARBA" id="ARBA00022679"/>
    </source>
</evidence>
<comment type="caution">
    <text evidence="11">The sequence shown here is derived from an EMBL/GenBank/DDBJ whole genome shotgun (WGS) entry which is preliminary data.</text>
</comment>
<dbReference type="PANTHER" id="PTHR12755">
    <property type="entry name" value="CLEAVAGE/POLYADENYLATION FACTOR IA SUBUNIT CLP1P"/>
    <property type="match status" value="1"/>
</dbReference>
<evidence type="ECO:0000256" key="3">
    <source>
        <dbReference type="ARBA" id="ARBA00022552"/>
    </source>
</evidence>
<dbReference type="InterPro" id="IPR045116">
    <property type="entry name" value="Clp1/Grc3"/>
</dbReference>
<dbReference type="Pfam" id="PF16575">
    <property type="entry name" value="CLP1_P"/>
    <property type="match status" value="1"/>
</dbReference>
<evidence type="ECO:0000259" key="9">
    <source>
        <dbReference type="Pfam" id="PF16575"/>
    </source>
</evidence>
<dbReference type="PANTHER" id="PTHR12755:SF3">
    <property type="entry name" value="POLYNUCLEOTIDE 5'-HYDROXYL-KINASE NOL9"/>
    <property type="match status" value="1"/>
</dbReference>
<sequence>MGDQRETKAILTENETPSPNIFIPDSWSQAADSVAYDSSTSPPPRAFICGAKNSGKTTFSRHLLNTLLQRYRKVAYLDTDVGQPEFTPPGCLSLTVIDRLTPDLTVPCLKTPERCFFFGDISSKRDPKAYLNIIFSLYDYFCMKYYTSDEMGSPEKAQLPLVVNTPGWVKGIGYETLVEMLKYIAPSHVVQIRISAESKNLPTGAFWLDADCEKMVNLIEISSARQDSFNRSVLVQKDARLMRDIRIIAYFRQCFPSDAHITTFKELAHALASHPPYEVPVSSIKVRHLHCQIPSSEIFYSLNAAIVGLAISSGNSSESESCIPQCVGLGIVRGIDLSKDLFYVITPVPRFNLRKVDLFLQGFIQIPTCLLQVQGCMSPYMSANNNRSSISQDGLWSSTFFKRDPHVTSFWIPCGAAYAGGVSRDNSR</sequence>
<name>A0A9Q0KP60_9MAGN</name>
<keyword evidence="6" id="KW-0418">Kinase</keyword>
<dbReference type="Pfam" id="PF25467">
    <property type="entry name" value="NOL9_C"/>
    <property type="match status" value="1"/>
</dbReference>
<keyword evidence="8" id="KW-0539">Nucleus</keyword>
<reference evidence="11" key="1">
    <citation type="journal article" date="2023" name="Plant J.">
        <title>The genome of the king protea, Protea cynaroides.</title>
        <authorList>
            <person name="Chang J."/>
            <person name="Duong T.A."/>
            <person name="Schoeman C."/>
            <person name="Ma X."/>
            <person name="Roodt D."/>
            <person name="Barker N."/>
            <person name="Li Z."/>
            <person name="Van de Peer Y."/>
            <person name="Mizrachi E."/>
        </authorList>
    </citation>
    <scope>NUCLEOTIDE SEQUENCE</scope>
    <source>
        <tissue evidence="11">Young leaves</tissue>
    </source>
</reference>
<evidence type="ECO:0000256" key="1">
    <source>
        <dbReference type="ARBA" id="ARBA00004604"/>
    </source>
</evidence>
<dbReference type="GO" id="GO:0000448">
    <property type="term" value="P:cleavage in ITS2 between 5.8S rRNA and LSU-rRNA of tricistronic rRNA transcript (SSU-rRNA, 5.8S rRNA, LSU-rRNA)"/>
    <property type="evidence" value="ECO:0007669"/>
    <property type="project" value="TreeGrafter"/>
</dbReference>
<evidence type="ECO:0000256" key="8">
    <source>
        <dbReference type="ARBA" id="ARBA00023242"/>
    </source>
</evidence>
<organism evidence="11 12">
    <name type="scientific">Protea cynaroides</name>
    <dbReference type="NCBI Taxonomy" id="273540"/>
    <lineage>
        <taxon>Eukaryota</taxon>
        <taxon>Viridiplantae</taxon>
        <taxon>Streptophyta</taxon>
        <taxon>Embryophyta</taxon>
        <taxon>Tracheophyta</taxon>
        <taxon>Spermatophyta</taxon>
        <taxon>Magnoliopsida</taxon>
        <taxon>Proteales</taxon>
        <taxon>Proteaceae</taxon>
        <taxon>Protea</taxon>
    </lineage>
</organism>
<dbReference type="Proteomes" id="UP001141806">
    <property type="component" value="Unassembled WGS sequence"/>
</dbReference>
<keyword evidence="7" id="KW-0067">ATP-binding</keyword>
<dbReference type="GO" id="GO:0005524">
    <property type="term" value="F:ATP binding"/>
    <property type="evidence" value="ECO:0007669"/>
    <property type="project" value="UniProtKB-KW"/>
</dbReference>
<dbReference type="GO" id="GO:0005730">
    <property type="term" value="C:nucleolus"/>
    <property type="evidence" value="ECO:0007669"/>
    <property type="project" value="UniProtKB-SubCell"/>
</dbReference>
<keyword evidence="3" id="KW-0698">rRNA processing</keyword>
<dbReference type="EMBL" id="JAMYWD010000004">
    <property type="protein sequence ID" value="KAJ4974089.1"/>
    <property type="molecule type" value="Genomic_DNA"/>
</dbReference>
<dbReference type="InterPro" id="IPR057570">
    <property type="entry name" value="NOL9_C"/>
</dbReference>
<dbReference type="SUPFAM" id="SSF52540">
    <property type="entry name" value="P-loop containing nucleoside triphosphate hydrolases"/>
    <property type="match status" value="1"/>
</dbReference>
<accession>A0A9Q0KP60</accession>
<dbReference type="InterPro" id="IPR032319">
    <property type="entry name" value="CLP1_P"/>
</dbReference>
<evidence type="ECO:0000256" key="2">
    <source>
        <dbReference type="ARBA" id="ARBA00011003"/>
    </source>
</evidence>
<dbReference type="GO" id="GO:0051731">
    <property type="term" value="F:polynucleotide 5'-hydroxyl-kinase activity"/>
    <property type="evidence" value="ECO:0007669"/>
    <property type="project" value="InterPro"/>
</dbReference>
<comment type="subcellular location">
    <subcellularLocation>
        <location evidence="1">Nucleus</location>
        <location evidence="1">Nucleolus</location>
    </subcellularLocation>
</comment>
<evidence type="ECO:0000313" key="11">
    <source>
        <dbReference type="EMBL" id="KAJ4974089.1"/>
    </source>
</evidence>
<dbReference type="OrthoDB" id="2405412at2759"/>
<dbReference type="CDD" id="cd01983">
    <property type="entry name" value="SIMIBI"/>
    <property type="match status" value="1"/>
</dbReference>